<dbReference type="Gene3D" id="2.130.10.10">
    <property type="entry name" value="YVTN repeat-like/Quinoprotein amine dehydrogenase"/>
    <property type="match status" value="1"/>
</dbReference>
<evidence type="ECO:0000313" key="2">
    <source>
        <dbReference type="EMBL" id="QNB45219.1"/>
    </source>
</evidence>
<evidence type="ECO:0008006" key="4">
    <source>
        <dbReference type="Google" id="ProtNLM"/>
    </source>
</evidence>
<gene>
    <name evidence="2" type="ORF">BR63_02125</name>
</gene>
<accession>A0A7G6DZG5</accession>
<keyword evidence="1" id="KW-0732">Signal</keyword>
<dbReference type="OrthoDB" id="773385at2"/>
<dbReference type="KEGG" id="tfr:BR63_02125"/>
<organism evidence="2 3">
    <name type="scientific">Thermanaerosceptrum fracticalcis</name>
    <dbReference type="NCBI Taxonomy" id="1712410"/>
    <lineage>
        <taxon>Bacteria</taxon>
        <taxon>Bacillati</taxon>
        <taxon>Bacillota</taxon>
        <taxon>Clostridia</taxon>
        <taxon>Eubacteriales</taxon>
        <taxon>Peptococcaceae</taxon>
        <taxon>Thermanaerosceptrum</taxon>
    </lineage>
</organism>
<reference evidence="2 3" key="1">
    <citation type="journal article" date="2019" name="Front. Microbiol.">
        <title>Thermoanaerosceptrum fracticalcis gen. nov. sp. nov., a Novel Fumarate-Fermenting Microorganism From a Deep Fractured Carbonate Aquifer of the US Great Basin.</title>
        <authorList>
            <person name="Hamilton-Brehm S.D."/>
            <person name="Stewart L.E."/>
            <person name="Zavarin M."/>
            <person name="Caldwell M."/>
            <person name="Lawson P.A."/>
            <person name="Onstott T.C."/>
            <person name="Grzymski J."/>
            <person name="Neveux I."/>
            <person name="Lollar B.S."/>
            <person name="Russell C.E."/>
            <person name="Moser D.P."/>
        </authorList>
    </citation>
    <scope>NUCLEOTIDE SEQUENCE [LARGE SCALE GENOMIC DNA]</scope>
    <source>
        <strain evidence="2 3">DRI-13</strain>
    </source>
</reference>
<dbReference type="Proteomes" id="UP000515847">
    <property type="component" value="Chromosome"/>
</dbReference>
<feature type="chain" id="PRO_5028939548" description="WD40 repeat domain-containing protein" evidence="1">
    <location>
        <begin position="25"/>
        <end position="410"/>
    </location>
</feature>
<keyword evidence="3" id="KW-1185">Reference proteome</keyword>
<dbReference type="SUPFAM" id="SSF82171">
    <property type="entry name" value="DPP6 N-terminal domain-like"/>
    <property type="match status" value="1"/>
</dbReference>
<evidence type="ECO:0000256" key="1">
    <source>
        <dbReference type="SAM" id="SignalP"/>
    </source>
</evidence>
<dbReference type="InterPro" id="IPR015943">
    <property type="entry name" value="WD40/YVTN_repeat-like_dom_sf"/>
</dbReference>
<protein>
    <recommendedName>
        <fullName evidence="4">WD40 repeat domain-containing protein</fullName>
    </recommendedName>
</protein>
<dbReference type="RefSeq" id="WP_034423408.1">
    <property type="nucleotide sequence ID" value="NZ_CP045798.1"/>
</dbReference>
<evidence type="ECO:0000313" key="3">
    <source>
        <dbReference type="Proteomes" id="UP000515847"/>
    </source>
</evidence>
<dbReference type="AlphaFoldDB" id="A0A7G6DZG5"/>
<proteinExistence type="predicted"/>
<dbReference type="EMBL" id="CP045798">
    <property type="protein sequence ID" value="QNB45219.1"/>
    <property type="molecule type" value="Genomic_DNA"/>
</dbReference>
<name>A0A7G6DZG5_THEFR</name>
<sequence length="410" mass="46358">MKNRICSTILLIAISLLAMGRADASSPWVLTQGEKMITGTYSGYELNRLYLTNKDRRQTLIMEDDPLIAIMGIYSGTIGRLDDLPQGITIEVFINKEGKVRALRNQQDSIKQASGIPLKAWGHGASLSPDGHKFVIYHYKDGLSLHDLKDSAIFLNLSPFSLCAWNKDGQKLAYAAENGLSILELETKKIIDIPLGVENADLTKIITGIQWSPQEDRLLVISLDDVPDAGSDLFTLTILDIQGNILIQKLIPCLGPVFWLSQDEILMVTFSDISMTTSDIKAWNIKTNTFSSIFTPENLTNLTYHPLQNVLAFSIRNGIKEEIFTYNLEENKLHKKISLLSSIHNLQWSQDNTLFFWQESNNAICELTQDNQLKIHFNGYLPQNTVEDKILYFLTEPLEESQQVYMQKIK</sequence>
<feature type="signal peptide" evidence="1">
    <location>
        <begin position="1"/>
        <end position="24"/>
    </location>
</feature>